<accession>A0A377KM97</accession>
<evidence type="ECO:0000256" key="1">
    <source>
        <dbReference type="SAM" id="SignalP"/>
    </source>
</evidence>
<keyword evidence="1" id="KW-0732">Signal</keyword>
<dbReference type="Proteomes" id="UP000254070">
    <property type="component" value="Unassembled WGS sequence"/>
</dbReference>
<name>A0A377KM97_9ENTE</name>
<dbReference type="PROSITE" id="PS51257">
    <property type="entry name" value="PROKAR_LIPOPROTEIN"/>
    <property type="match status" value="1"/>
</dbReference>
<feature type="signal peptide" evidence="1">
    <location>
        <begin position="1"/>
        <end position="19"/>
    </location>
</feature>
<sequence length="141" mass="15725">MKKLIVMVVLLFASSTLSGCSLFGGADQSSEQTTDSSILMADKSDITNSQYSLKMRKDMDLISGQLTFTDNKMTWVRTYAEDETDTSNTTKKAITLTDIKIKTKSDNYTITGKEKGKDVSIQFTKIGNYRIEDEDGNIYSL</sequence>
<dbReference type="AlphaFoldDB" id="A0A377KM97"/>
<dbReference type="RefSeq" id="WP_115235268.1">
    <property type="nucleotide sequence ID" value="NZ_UGIF01000002.1"/>
</dbReference>
<evidence type="ECO:0008006" key="4">
    <source>
        <dbReference type="Google" id="ProtNLM"/>
    </source>
</evidence>
<proteinExistence type="predicted"/>
<reference evidence="2 3" key="1">
    <citation type="submission" date="2018-06" db="EMBL/GenBank/DDBJ databases">
        <authorList>
            <consortium name="Pathogen Informatics"/>
            <person name="Doyle S."/>
        </authorList>
    </citation>
    <scope>NUCLEOTIDE SEQUENCE [LARGE SCALE GENOMIC DNA]</scope>
    <source>
        <strain evidence="2 3">NCTC8129</strain>
    </source>
</reference>
<gene>
    <name evidence="2" type="ORF">NCTC8129_01702</name>
</gene>
<protein>
    <recommendedName>
        <fullName evidence="4">Lipoprotein</fullName>
    </recommendedName>
</protein>
<feature type="chain" id="PRO_5038994985" description="Lipoprotein" evidence="1">
    <location>
        <begin position="20"/>
        <end position="141"/>
    </location>
</feature>
<organism evidence="2 3">
    <name type="scientific">Enterococcus durans</name>
    <dbReference type="NCBI Taxonomy" id="53345"/>
    <lineage>
        <taxon>Bacteria</taxon>
        <taxon>Bacillati</taxon>
        <taxon>Bacillota</taxon>
        <taxon>Bacilli</taxon>
        <taxon>Lactobacillales</taxon>
        <taxon>Enterococcaceae</taxon>
        <taxon>Enterococcus</taxon>
    </lineage>
</organism>
<evidence type="ECO:0000313" key="2">
    <source>
        <dbReference type="EMBL" id="STP29504.1"/>
    </source>
</evidence>
<evidence type="ECO:0000313" key="3">
    <source>
        <dbReference type="Proteomes" id="UP000254070"/>
    </source>
</evidence>
<dbReference type="EMBL" id="UGIF01000002">
    <property type="protein sequence ID" value="STP29504.1"/>
    <property type="molecule type" value="Genomic_DNA"/>
</dbReference>